<organism evidence="3 4">
    <name type="scientific">Xanthomonas oryzae pv. oryzae (strain KACC10331 / KXO85)</name>
    <dbReference type="NCBI Taxonomy" id="291331"/>
    <lineage>
        <taxon>Bacteria</taxon>
        <taxon>Pseudomonadati</taxon>
        <taxon>Pseudomonadota</taxon>
        <taxon>Gammaproteobacteria</taxon>
        <taxon>Lysobacterales</taxon>
        <taxon>Lysobacteraceae</taxon>
        <taxon>Xanthomonas</taxon>
    </lineage>
</organism>
<dbReference type="InterPro" id="IPR014600">
    <property type="entry name" value="UCP035905_mem"/>
</dbReference>
<feature type="transmembrane region" description="Helical" evidence="2">
    <location>
        <begin position="658"/>
        <end position="676"/>
    </location>
</feature>
<keyword evidence="4" id="KW-1185">Reference proteome</keyword>
<feature type="transmembrane region" description="Helical" evidence="2">
    <location>
        <begin position="574"/>
        <end position="591"/>
    </location>
</feature>
<feature type="transmembrane region" description="Helical" evidence="2">
    <location>
        <begin position="281"/>
        <end position="298"/>
    </location>
</feature>
<feature type="transmembrane region" description="Helical" evidence="2">
    <location>
        <begin position="520"/>
        <end position="539"/>
    </location>
</feature>
<feature type="transmembrane region" description="Helical" evidence="2">
    <location>
        <begin position="492"/>
        <end position="513"/>
    </location>
</feature>
<accession>Q5GXA0</accession>
<keyword evidence="2" id="KW-0812">Transmembrane</keyword>
<feature type="region of interest" description="Disordered" evidence="1">
    <location>
        <begin position="189"/>
        <end position="227"/>
    </location>
</feature>
<feature type="transmembrane region" description="Helical" evidence="2">
    <location>
        <begin position="408"/>
        <end position="427"/>
    </location>
</feature>
<dbReference type="Proteomes" id="UP000006735">
    <property type="component" value="Chromosome"/>
</dbReference>
<feature type="compositionally biased region" description="Pro residues" evidence="1">
    <location>
        <begin position="202"/>
        <end position="224"/>
    </location>
</feature>
<feature type="transmembrane region" description="Helical" evidence="2">
    <location>
        <begin position="847"/>
        <end position="868"/>
    </location>
</feature>
<dbReference type="HOGENOM" id="CLU_006561_0_0_6"/>
<keyword evidence="2" id="KW-0472">Membrane</keyword>
<feature type="transmembrane region" description="Helical" evidence="2">
    <location>
        <begin position="439"/>
        <end position="457"/>
    </location>
</feature>
<name>Q5GXA0_XANOR</name>
<dbReference type="PANTHER" id="PTHR38434:SF1">
    <property type="entry name" value="BLL2549 PROTEIN"/>
    <property type="match status" value="1"/>
</dbReference>
<dbReference type="PIRSF" id="PIRSF035905">
    <property type="entry name" value="UCP035905_mp"/>
    <property type="match status" value="1"/>
</dbReference>
<proteinExistence type="predicted"/>
<gene>
    <name evidence="3" type="ordered locus">XOO3417</name>
</gene>
<protein>
    <submittedName>
        <fullName evidence="3">Predicted membrane protein</fullName>
    </submittedName>
</protein>
<feature type="transmembrane region" description="Helical" evidence="2">
    <location>
        <begin position="632"/>
        <end position="652"/>
    </location>
</feature>
<feature type="transmembrane region" description="Helical" evidence="2">
    <location>
        <begin position="597"/>
        <end position="620"/>
    </location>
</feature>
<feature type="transmembrane region" description="Helical" evidence="2">
    <location>
        <begin position="310"/>
        <end position="331"/>
    </location>
</feature>
<feature type="transmembrane region" description="Helical" evidence="2">
    <location>
        <begin position="936"/>
        <end position="954"/>
    </location>
</feature>
<feature type="transmembrane region" description="Helical" evidence="2">
    <location>
        <begin position="775"/>
        <end position="797"/>
    </location>
</feature>
<evidence type="ECO:0000256" key="1">
    <source>
        <dbReference type="SAM" id="MobiDB-lite"/>
    </source>
</evidence>
<feature type="transmembrane region" description="Helical" evidence="2">
    <location>
        <begin position="875"/>
        <end position="892"/>
    </location>
</feature>
<feature type="transmembrane region" description="Helical" evidence="2">
    <location>
        <begin position="960"/>
        <end position="983"/>
    </location>
</feature>
<sequence>MQSYQRNATLGRSESRVRLLRVDSSTNRLIERSAAQSWPEAVWFAHSAGRRLGVGALETIIVLAALVLIAVPVGVVVALVWIARLRRRVSSLEQRLAQWQAGTAERADAPAYAQGRTWERPEVVSDLDAGLVSRADGNVPVSGTSGAAQRGESWQVAAAAEQNAVDVSVVPPPLPAQTPATAIARDGTAMSEVPGQHSQPAQPQPAQPQPAQPQPTQPQPPQRPQIPSEPCVIVRAASALKRWFTEGNVPVKVGMLVLLAGVASLLKYASDQGWMRMPIELRLAGISVLALVGLVFGWKQREQRPGFALALQGGAIGGLLLTVFAAFKLYALLDAGPALGISVVLIAGMCVLAVLQDSRTLAVLGVLAGFLAPIGLSTGSGNHVGLFTYYAILNAGIVAIAWLRPWRVLNLLGFAFTFGIGIVWGALQYTPAKFATTEPFLLLFFAMYVAIPVLHARRGDGSAGKVIDGSLLFGTPLVAFALQAGLLEGDQLPLALCAVVVAAVYAGLASWLLRRAPTRLLGQAHAMLAVGFATLAIPLALSARATASVFALEGVGLLWLGLRQQRRIPQISGVALQLLAAVGVAFGVDAWRYDAVAVANATCMSTLLIALSGWVSAWFLRDAGHPRCALVAYLWGLGWSTFCGVHEILRFADLCSEPDLLLGFVALSLWLAAEVHRRRPATALVWTVMSGLVLAAPLALWQGQAHTQPFAHWGALAWGVFAVAGARALWCLRTQQGAGAMAAQFIWWLLWPLVVALGAAWWADAFLLANGWRCALLAAPWLVVASLGLLRWPWLAWPQGASFDPARNALLSCVFAVLGIGWLLVLLDPVSAAPLPWLPLLNPAELAQLAVLALLARWAWSVPAPALLQRWRVTALGVLGWALITGSTFHSVHHWGGVPWDSALIGATLSQTSLTIVWSVLGVLGWVIGSRRGQRGLWLGGALLMGLVLAKLVLVDRQHLGNLLGIGSFMAYGLLCTVVGYLAPAPPRPLATEATAVEDDGVEKEQA</sequence>
<feature type="transmembrane region" description="Helical" evidence="2">
    <location>
        <begin position="683"/>
        <end position="704"/>
    </location>
</feature>
<dbReference type="AlphaFoldDB" id="Q5GXA0"/>
<dbReference type="InterPro" id="IPR019286">
    <property type="entry name" value="DUF2339_TM"/>
</dbReference>
<evidence type="ECO:0000313" key="4">
    <source>
        <dbReference type="Proteomes" id="UP000006735"/>
    </source>
</evidence>
<dbReference type="Pfam" id="PF10101">
    <property type="entry name" value="DUF2339"/>
    <property type="match status" value="1"/>
</dbReference>
<keyword evidence="2" id="KW-1133">Transmembrane helix</keyword>
<feature type="transmembrane region" description="Helical" evidence="2">
    <location>
        <begin position="60"/>
        <end position="82"/>
    </location>
</feature>
<dbReference type="EMBL" id="AE013598">
    <property type="protein sequence ID" value="AAW76671.1"/>
    <property type="molecule type" value="Genomic_DNA"/>
</dbReference>
<evidence type="ECO:0000313" key="3">
    <source>
        <dbReference type="EMBL" id="AAW76671.1"/>
    </source>
</evidence>
<feature type="transmembrane region" description="Helical" evidence="2">
    <location>
        <begin position="545"/>
        <end position="562"/>
    </location>
</feature>
<feature type="transmembrane region" description="Helical" evidence="2">
    <location>
        <begin position="337"/>
        <end position="355"/>
    </location>
</feature>
<dbReference type="KEGG" id="xoo:XOO3417"/>
<feature type="transmembrane region" description="Helical" evidence="2">
    <location>
        <begin position="809"/>
        <end position="827"/>
    </location>
</feature>
<feature type="transmembrane region" description="Helical" evidence="2">
    <location>
        <begin position="710"/>
        <end position="730"/>
    </location>
</feature>
<evidence type="ECO:0000256" key="2">
    <source>
        <dbReference type="SAM" id="Phobius"/>
    </source>
</evidence>
<feature type="transmembrane region" description="Helical" evidence="2">
    <location>
        <begin position="904"/>
        <end position="929"/>
    </location>
</feature>
<feature type="region of interest" description="Disordered" evidence="1">
    <location>
        <begin position="134"/>
        <end position="155"/>
    </location>
</feature>
<feature type="transmembrane region" description="Helical" evidence="2">
    <location>
        <begin position="469"/>
        <end position="486"/>
    </location>
</feature>
<feature type="transmembrane region" description="Helical" evidence="2">
    <location>
        <begin position="386"/>
        <end position="403"/>
    </location>
</feature>
<feature type="transmembrane region" description="Helical" evidence="2">
    <location>
        <begin position="362"/>
        <end position="380"/>
    </location>
</feature>
<dbReference type="STRING" id="291331.XOO3417"/>
<reference evidence="3 4" key="1">
    <citation type="journal article" date="2005" name="Nucleic Acids Res.">
        <title>The genome sequence of Xanthomonas oryzae pathovar oryzae KACC10331, the bacterial blight pathogen of rice.</title>
        <authorList>
            <person name="Lee B.M."/>
            <person name="Park Y.J."/>
            <person name="Park D.S."/>
            <person name="Kang H.W."/>
            <person name="Kim J.G."/>
            <person name="Song E.S."/>
            <person name="Park I.C."/>
            <person name="Yoon U.H."/>
            <person name="Hahn J.H."/>
            <person name="Koo B.S."/>
            <person name="Lee G.B."/>
            <person name="Kim H."/>
            <person name="Park H.S."/>
            <person name="Yoon K.O."/>
            <person name="Kim J.H."/>
            <person name="Jung C.H."/>
            <person name="Koh N.H."/>
            <person name="Seo J.S."/>
            <person name="Go S.J."/>
        </authorList>
    </citation>
    <scope>NUCLEOTIDE SEQUENCE [LARGE SCALE GENOMIC DNA]</scope>
    <source>
        <strain evidence="4">KACC10331 / KXO85</strain>
    </source>
</reference>
<feature type="transmembrane region" description="Helical" evidence="2">
    <location>
        <begin position="249"/>
        <end position="269"/>
    </location>
</feature>
<feature type="transmembrane region" description="Helical" evidence="2">
    <location>
        <begin position="742"/>
        <end position="763"/>
    </location>
</feature>
<dbReference type="PANTHER" id="PTHR38434">
    <property type="entry name" value="BLL2549 PROTEIN"/>
    <property type="match status" value="1"/>
</dbReference>